<feature type="region of interest" description="Disordered" evidence="6">
    <location>
        <begin position="2042"/>
        <end position="2425"/>
    </location>
</feature>
<feature type="compositionally biased region" description="Low complexity" evidence="6">
    <location>
        <begin position="979"/>
        <end position="1004"/>
    </location>
</feature>
<feature type="compositionally biased region" description="Basic and acidic residues" evidence="6">
    <location>
        <begin position="2350"/>
        <end position="2359"/>
    </location>
</feature>
<feature type="region of interest" description="Disordered" evidence="6">
    <location>
        <begin position="2003"/>
        <end position="2026"/>
    </location>
</feature>
<feature type="compositionally biased region" description="Low complexity" evidence="6">
    <location>
        <begin position="2074"/>
        <end position="2085"/>
    </location>
</feature>
<feature type="region of interest" description="Disordered" evidence="6">
    <location>
        <begin position="259"/>
        <end position="287"/>
    </location>
</feature>
<dbReference type="SUPFAM" id="SSF54928">
    <property type="entry name" value="RNA-binding domain, RBD"/>
    <property type="match status" value="1"/>
</dbReference>
<proteinExistence type="predicted"/>
<evidence type="ECO:0000313" key="9">
    <source>
        <dbReference type="Proteomes" id="UP000001038"/>
    </source>
</evidence>
<keyword evidence="3" id="KW-0863">Zinc-finger</keyword>
<feature type="compositionally biased region" description="Basic and acidic residues" evidence="6">
    <location>
        <begin position="1692"/>
        <end position="1736"/>
    </location>
</feature>
<feature type="compositionally biased region" description="Polar residues" evidence="6">
    <location>
        <begin position="955"/>
        <end position="964"/>
    </location>
</feature>
<dbReference type="InterPro" id="IPR012677">
    <property type="entry name" value="Nucleotide-bd_a/b_plait_sf"/>
</dbReference>
<feature type="compositionally biased region" description="Low complexity" evidence="6">
    <location>
        <begin position="1044"/>
        <end position="1071"/>
    </location>
</feature>
<feature type="compositionally biased region" description="Basic and acidic residues" evidence="6">
    <location>
        <begin position="2121"/>
        <end position="2147"/>
    </location>
</feature>
<keyword evidence="9" id="KW-1185">Reference proteome</keyword>
<gene>
    <name evidence="8" type="primary">LOC101174778</name>
</gene>
<organism evidence="8 9">
    <name type="scientific">Oryzias latipes</name>
    <name type="common">Japanese rice fish</name>
    <name type="synonym">Japanese killifish</name>
    <dbReference type="NCBI Taxonomy" id="8090"/>
    <lineage>
        <taxon>Eukaryota</taxon>
        <taxon>Metazoa</taxon>
        <taxon>Chordata</taxon>
        <taxon>Craniata</taxon>
        <taxon>Vertebrata</taxon>
        <taxon>Euteleostomi</taxon>
        <taxon>Actinopterygii</taxon>
        <taxon>Neopterygii</taxon>
        <taxon>Teleostei</taxon>
        <taxon>Neoteleostei</taxon>
        <taxon>Acanthomorphata</taxon>
        <taxon>Ovalentaria</taxon>
        <taxon>Atherinomorphae</taxon>
        <taxon>Beloniformes</taxon>
        <taxon>Adrianichthyidae</taxon>
        <taxon>Oryziinae</taxon>
        <taxon>Oryzias</taxon>
    </lineage>
</organism>
<dbReference type="Bgee" id="ENSORLG00000024820">
    <property type="expression patterns" value="Expressed in testis and 14 other cell types or tissues"/>
</dbReference>
<feature type="compositionally biased region" description="Basic and acidic residues" evidence="6">
    <location>
        <begin position="939"/>
        <end position="954"/>
    </location>
</feature>
<feature type="region of interest" description="Disordered" evidence="6">
    <location>
        <begin position="939"/>
        <end position="1121"/>
    </location>
</feature>
<dbReference type="InterPro" id="IPR026811">
    <property type="entry name" value="CIZ1"/>
</dbReference>
<feature type="compositionally biased region" description="Polar residues" evidence="6">
    <location>
        <begin position="1806"/>
        <end position="1824"/>
    </location>
</feature>
<dbReference type="GeneTree" id="ENSGT01120000272067"/>
<feature type="compositionally biased region" description="Polar residues" evidence="6">
    <location>
        <begin position="1408"/>
        <end position="1417"/>
    </location>
</feature>
<dbReference type="SMART" id="SM00451">
    <property type="entry name" value="ZnF_U1"/>
    <property type="match status" value="1"/>
</dbReference>
<feature type="compositionally biased region" description="Low complexity" evidence="6">
    <location>
        <begin position="846"/>
        <end position="856"/>
    </location>
</feature>
<feature type="compositionally biased region" description="Basic and acidic residues" evidence="6">
    <location>
        <begin position="2276"/>
        <end position="2286"/>
    </location>
</feature>
<feature type="region of interest" description="Disordered" evidence="6">
    <location>
        <begin position="1311"/>
        <end position="1531"/>
    </location>
</feature>
<feature type="compositionally biased region" description="Basic and acidic residues" evidence="6">
    <location>
        <begin position="1517"/>
        <end position="1526"/>
    </location>
</feature>
<dbReference type="PROSITE" id="PS50171">
    <property type="entry name" value="ZF_MATRIN"/>
    <property type="match status" value="1"/>
</dbReference>
<feature type="compositionally biased region" description="Polar residues" evidence="6">
    <location>
        <begin position="1083"/>
        <end position="1093"/>
    </location>
</feature>
<feature type="compositionally biased region" description="Basic and acidic residues" evidence="6">
    <location>
        <begin position="1825"/>
        <end position="1873"/>
    </location>
</feature>
<evidence type="ECO:0000256" key="5">
    <source>
        <dbReference type="ARBA" id="ARBA00023242"/>
    </source>
</evidence>
<dbReference type="Proteomes" id="UP000001038">
    <property type="component" value="Chromosome 18"/>
</dbReference>
<feature type="compositionally biased region" description="Basic residues" evidence="6">
    <location>
        <begin position="1005"/>
        <end position="1017"/>
    </location>
</feature>
<feature type="compositionally biased region" description="Basic and acidic residues" evidence="6">
    <location>
        <begin position="1098"/>
        <end position="1108"/>
    </location>
</feature>
<evidence type="ECO:0000256" key="6">
    <source>
        <dbReference type="SAM" id="MobiDB-lite"/>
    </source>
</evidence>
<feature type="compositionally biased region" description="Low complexity" evidence="6">
    <location>
        <begin position="11"/>
        <end position="22"/>
    </location>
</feature>
<feature type="compositionally biased region" description="Basic and acidic residues" evidence="6">
    <location>
        <begin position="715"/>
        <end position="725"/>
    </location>
</feature>
<evidence type="ECO:0000259" key="7">
    <source>
        <dbReference type="PROSITE" id="PS50171"/>
    </source>
</evidence>
<feature type="compositionally biased region" description="Polar residues" evidence="6">
    <location>
        <begin position="644"/>
        <end position="656"/>
    </location>
</feature>
<feature type="compositionally biased region" description="Low complexity" evidence="6">
    <location>
        <begin position="2332"/>
        <end position="2344"/>
    </location>
</feature>
<feature type="region of interest" description="Disordered" evidence="6">
    <location>
        <begin position="846"/>
        <end position="870"/>
    </location>
</feature>
<evidence type="ECO:0000256" key="3">
    <source>
        <dbReference type="ARBA" id="ARBA00022771"/>
    </source>
</evidence>
<feature type="region of interest" description="Disordered" evidence="6">
    <location>
        <begin position="1135"/>
        <end position="1248"/>
    </location>
</feature>
<dbReference type="STRING" id="8090.ENSORLP00000027288"/>
<feature type="compositionally biased region" description="Acidic residues" evidence="6">
    <location>
        <begin position="1931"/>
        <end position="1949"/>
    </location>
</feature>
<dbReference type="InterPro" id="IPR003604">
    <property type="entry name" value="Matrin/U1-like-C_Znf_C2H2"/>
</dbReference>
<name>A0A3B3H7T4_ORYLA</name>
<feature type="compositionally biased region" description="Low complexity" evidence="6">
    <location>
        <begin position="1369"/>
        <end position="1407"/>
    </location>
</feature>
<feature type="compositionally biased region" description="Basic residues" evidence="6">
    <location>
        <begin position="754"/>
        <end position="765"/>
    </location>
</feature>
<feature type="compositionally biased region" description="Polar residues" evidence="6">
    <location>
        <begin position="794"/>
        <end position="803"/>
    </location>
</feature>
<feature type="compositionally biased region" description="Basic residues" evidence="6">
    <location>
        <begin position="1903"/>
        <end position="1916"/>
    </location>
</feature>
<feature type="compositionally biased region" description="Basic and acidic residues" evidence="6">
    <location>
        <begin position="1478"/>
        <end position="1507"/>
    </location>
</feature>
<feature type="compositionally biased region" description="Acidic residues" evidence="6">
    <location>
        <begin position="1737"/>
        <end position="1746"/>
    </location>
</feature>
<feature type="compositionally biased region" description="Polar residues" evidence="6">
    <location>
        <begin position="1585"/>
        <end position="1595"/>
    </location>
</feature>
<feature type="compositionally biased region" description="Basic and acidic residues" evidence="6">
    <location>
        <begin position="416"/>
        <end position="426"/>
    </location>
</feature>
<feature type="compositionally biased region" description="Basic residues" evidence="6">
    <location>
        <begin position="2292"/>
        <end position="2301"/>
    </location>
</feature>
<feature type="compositionally biased region" description="Acidic residues" evidence="6">
    <location>
        <begin position="2103"/>
        <end position="2120"/>
    </location>
</feature>
<feature type="region of interest" description="Disordered" evidence="6">
    <location>
        <begin position="631"/>
        <end position="804"/>
    </location>
</feature>
<feature type="compositionally biased region" description="Polar residues" evidence="6">
    <location>
        <begin position="1955"/>
        <end position="1966"/>
    </location>
</feature>
<dbReference type="InterPro" id="IPR000690">
    <property type="entry name" value="Matrin/U1-C_Znf_C2H2"/>
</dbReference>
<reference evidence="8" key="2">
    <citation type="submission" date="2025-08" db="UniProtKB">
        <authorList>
            <consortium name="Ensembl"/>
        </authorList>
    </citation>
    <scope>IDENTIFICATION</scope>
    <source>
        <strain evidence="8">Hd-rR</strain>
    </source>
</reference>
<feature type="compositionally biased region" description="Basic and acidic residues" evidence="6">
    <location>
        <begin position="1457"/>
        <end position="1471"/>
    </location>
</feature>
<evidence type="ECO:0000256" key="1">
    <source>
        <dbReference type="ARBA" id="ARBA00004123"/>
    </source>
</evidence>
<feature type="compositionally biased region" description="Basic and acidic residues" evidence="6">
    <location>
        <begin position="2310"/>
        <end position="2323"/>
    </location>
</feature>
<dbReference type="GO" id="GO:0003676">
    <property type="term" value="F:nucleic acid binding"/>
    <property type="evidence" value="ECO:0007669"/>
    <property type="project" value="InterPro"/>
</dbReference>
<feature type="compositionally biased region" description="Basic and acidic residues" evidence="6">
    <location>
        <begin position="1322"/>
        <end position="1336"/>
    </location>
</feature>
<feature type="compositionally biased region" description="Low complexity" evidence="6">
    <location>
        <begin position="743"/>
        <end position="753"/>
    </location>
</feature>
<feature type="region of interest" description="Disordered" evidence="6">
    <location>
        <begin position="1"/>
        <end position="61"/>
    </location>
</feature>
<feature type="compositionally biased region" description="Basic and acidic residues" evidence="6">
    <location>
        <begin position="1622"/>
        <end position="1633"/>
    </location>
</feature>
<feature type="compositionally biased region" description="Low complexity" evidence="6">
    <location>
        <begin position="1224"/>
        <end position="1239"/>
    </location>
</feature>
<dbReference type="InParanoid" id="A0A3B3H7T4"/>
<dbReference type="PANTHER" id="PTHR15491:SF16">
    <property type="entry name" value="ZINC FINGER PROTEIN 638"/>
    <property type="match status" value="1"/>
</dbReference>
<feature type="region of interest" description="Disordered" evidence="6">
    <location>
        <begin position="1544"/>
        <end position="1982"/>
    </location>
</feature>
<feature type="domain" description="Matrin-type" evidence="7">
    <location>
        <begin position="2443"/>
        <end position="2474"/>
    </location>
</feature>
<keyword evidence="2" id="KW-0479">Metal-binding</keyword>
<evidence type="ECO:0000256" key="4">
    <source>
        <dbReference type="ARBA" id="ARBA00022833"/>
    </source>
</evidence>
<sequence>MSHPLYNPYASGKQSSSQGQYGVPSGQKDPRLASPHPRPGSNFSSSGGSVGPIPSLLTLPTIYRPAKRATLDEDIERSVNLHISQAREGVKHQHPNQRSCFAGTSRNELPSSVAGGTSYMSPSPFQGQRLSNVGSSSSTLDWLPIYNKGNQDNSTIFPSASSGFAVSGGGRFNPSGEERRDMQSIPGLGDFEDAMESKSTPPSEPSHPKYTSESAIGILMNFGLEKEDLEHLISYPESQITPENLPFILREIRIKKAKSAPAAVQPQPYPEPQPTASRSRVDKLGDSRGSEINLDCVSASILKPSKVIDYGHTGKYNAGGEVGKIGDGSAASNISAGMLRMDTISGGSHSQDLQQRTLTEVKVNTSSVASCREQIGSSSVSSLRSSLAPSSSASSPGAPIQPSQYMFNMYNFIKKDTDMRQPDPDTSKALPVKMPEQSRPSTLSTAQAKTLTRGVHPQRPGLVVFDSNRRIPNAAQGENNPTPKRPPPNNPPKILQPKQQMDQMQHPEPIQPQYRAFSAVKPFPPPPVKPGGVSAPAPHQQIPTLLKGVSLTPASSMQQSKMEACKNQPTEAMIRDYYATTPKVFPHTCSICKKESAHIKDWISHHNTSLHLENCRLLRTRYLNWGGEVLQAPSPATKDPQPSPSTSAQNSQSQYQKGRWSSHSPSRSPRRQRGLEDRRNRRGSRSRSRSPRRRYSSDSRSDKHSSRSNSRSPRRRSENRREKQSRSRSPRSRHNRRSRSRSRSNSPRYSHYTSSRHRTRSRSRERRSSPRRKDERRSPRRSRERRSSPERSAGQRQRSSSTERLAKKLLEKTAAQSLSKHSDLEAMVKTLAPALLAELAKMKSLGSTSSAPSSSSGKHEGKSSPPTMVKLSGVTSMISHGDVQSAIDNIGKTKSVVIFRSKLEAVVCFEKEEDAEKLRKMKHVDIKGTKIFVVAEKESVAKETKEQNPPEHKSASSSGRTAQTGKERGPAAASEGKKPTTAKPAAKAKVTVSKANAASTSKTAKTVKTKNSAKKTTKAKEHAPEPPGPKKTKVLAKTQTSKAKPTVVQKKTGKVTKPVTKTAPKASACKTADADAKASAKTPQTLKPASQGSAGAEKTVEETQKTETEAAGSPSGDAQTIKSEAVQILIINNPLKPHEVKQEEPMEVEVPPGIKEVKGFGTPPPQTTEKTTPDEPPTPDKGSKELHQRSDPPKGMETEASHESSKVEPKQTDAEGKKEAAPKTSVETRTTSAAASTSSLMFEDKIPKIDENVYKAFTAVLREHKKNKSSENKKDKKQETVDGEGEGLSSSFFDEQNFNIEDFVTLDEIVGDVDNSNAHQTSTDKTEKKSKDESSAAKKASSKSSSSTSSSKSTTSSSKSALTKNQNDSSESSKPSISAKASKTSSTSSSQSDSPPSKTSKQSSSPAGRTTRSSTAARKSEETSQKPKAETTAGKSAVTESDHSVSAESSAGNAVESETKIEPPSKVESKHQMQSPRTDFKDETSKDEKKKDTKTKTDDAEHMKEMRNYGNDQNPEVQKDVGHPSNKEAPMPEDLQVLEMIQMENKTETENQSSEQTLLPEGKGAQVFGESDKPTAGNEMALSKEGNQTPTTIESVGNVKLTEAETKTDESSKTSADSEQTSDDKEQPLDPVKEVQTLSHQQANAKEEATEEEDEVYHVLDAIEDLPTTTESETDINEAPRKKVGTGGQEDNTTRKSDQKSKTSSDEKEESQKKRDRKATKSETQIKKKSIRRDEKTEEDIEEDPEYMIFEVLDSVEDESVLEVPTLEMLDQKSNTGATEEKTSSVKGSPKSSKEEEDPEKKAGTDEQSVSTRSTRGRKSLNQDQAKEDISSRRSTPARESRGLKEKTPKTEDEAPLKERTPTQKRGDVMKDTSEDDTASSTLGAPEEEVVQKDQPPVQEKPRRGRPKKNTKKAKKQVAAPKKVESPVKEVEEDEDEFQIIDSVEEEAVDGPAFMNQTLSTGTPSSNDKKTKPETTKGLLLNEEEEPLYQILDSVEDEGLLEEVTPTEVSNMEVEEDAKKRSLIQTADSTAVCSEYQCQLQSAETIKGVDVPSTELSEDMTQKTGAQTDGEPPSSQSGDAASADAMTDNDTTTSKNALKNLDEVSEEEEDYPDDTAEEEELNKRLAAAKERERAREERRAHNGENQEQRSLSCSRGRSHRSKEEEKVDLDTQELVTLDEVGGDEAGEADFEGLDSGVMERELQDLVTLDEIIEEEVEEGKEAQTHETQPRIQDGQSEDLIKPKTSTGSEESKSPRAAKRKHDEDAEESSNFGTVDDPGKTEEEEKMVTTPRSRGRPKKKSRQAAVRKSARGKESSTEEEKKDEELEPPPPTSLDSSSTPDPETSGSLGDYKTEIQKPEEDMSQSEVQQLQPEPADEGKGSVMKNEQDELMTELKGNKRQQEPIGLESKRARSESPSVPGGFLLPPYNPKSPIGQEHVVPKSGFFCNICSVFYLTEKAAKEVHCSSQRHYENLQKHNRKLQWKSSRTQSSQGSVFFKMKRHKMSHGSFG</sequence>
<dbReference type="GO" id="GO:0005634">
    <property type="term" value="C:nucleus"/>
    <property type="evidence" value="ECO:0000318"/>
    <property type="project" value="GO_Central"/>
</dbReference>
<dbReference type="GO" id="GO:0008270">
    <property type="term" value="F:zinc ion binding"/>
    <property type="evidence" value="ECO:0007669"/>
    <property type="project" value="UniProtKB-KW"/>
</dbReference>
<keyword evidence="4" id="KW-0862">Zinc</keyword>
<dbReference type="PANTHER" id="PTHR15491">
    <property type="match status" value="1"/>
</dbReference>
<evidence type="ECO:0000313" key="8">
    <source>
        <dbReference type="Ensembl" id="ENSORLP00000027288.1"/>
    </source>
</evidence>
<feature type="region of interest" description="Disordered" evidence="6">
    <location>
        <begin position="166"/>
        <end position="211"/>
    </location>
</feature>
<accession>A0A3B3H7T4</accession>
<feature type="compositionally biased region" description="Basic and acidic residues" evidence="6">
    <location>
        <begin position="695"/>
        <end position="705"/>
    </location>
</feature>
<feature type="compositionally biased region" description="Basic residues" evidence="6">
    <location>
        <begin position="726"/>
        <end position="742"/>
    </location>
</feature>
<feature type="compositionally biased region" description="Basic and acidic residues" evidence="6">
    <location>
        <begin position="1181"/>
        <end position="1221"/>
    </location>
</feature>
<feature type="region of interest" description="Disordered" evidence="6">
    <location>
        <begin position="416"/>
        <end position="506"/>
    </location>
</feature>
<feature type="compositionally biased region" description="Polar residues" evidence="6">
    <location>
        <begin position="438"/>
        <end position="450"/>
    </location>
</feature>
<feature type="region of interest" description="Disordered" evidence="6">
    <location>
        <begin position="1262"/>
        <end position="1294"/>
    </location>
</feature>
<feature type="compositionally biased region" description="Basic and acidic residues" evidence="6">
    <location>
        <begin position="766"/>
        <end position="777"/>
    </location>
</feature>
<feature type="compositionally biased region" description="Low complexity" evidence="6">
    <location>
        <begin position="1337"/>
        <end position="1361"/>
    </location>
</feature>
<dbReference type="InterPro" id="IPR035979">
    <property type="entry name" value="RBD_domain_sf"/>
</dbReference>
<dbReference type="Ensembl" id="ENSORLT00000033229.1">
    <property type="protein sequence ID" value="ENSORLP00000027288.1"/>
    <property type="gene ID" value="ENSORLG00000024820.1"/>
</dbReference>
<feature type="compositionally biased region" description="Basic and acidic residues" evidence="6">
    <location>
        <begin position="1268"/>
        <end position="1280"/>
    </location>
</feature>
<feature type="compositionally biased region" description="Basic and acidic residues" evidence="6">
    <location>
        <begin position="2394"/>
        <end position="2412"/>
    </location>
</feature>
<feature type="compositionally biased region" description="Acidic residues" evidence="6">
    <location>
        <begin position="2180"/>
        <end position="2192"/>
    </location>
</feature>
<protein>
    <recommendedName>
        <fullName evidence="7">Matrin-type domain-containing protein</fullName>
    </recommendedName>
</protein>
<feature type="compositionally biased region" description="Basic and acidic residues" evidence="6">
    <location>
        <begin position="1418"/>
        <end position="1429"/>
    </location>
</feature>
<feature type="compositionally biased region" description="Low complexity" evidence="6">
    <location>
        <begin position="377"/>
        <end position="396"/>
    </location>
</feature>
<feature type="compositionally biased region" description="Polar residues" evidence="6">
    <location>
        <begin position="2088"/>
        <end position="2097"/>
    </location>
</feature>
<feature type="compositionally biased region" description="Basic and acidic residues" evidence="6">
    <location>
        <begin position="2219"/>
        <end position="2228"/>
    </location>
</feature>
<reference evidence="8" key="3">
    <citation type="submission" date="2025-09" db="UniProtKB">
        <authorList>
            <consortium name="Ensembl"/>
        </authorList>
    </citation>
    <scope>IDENTIFICATION</scope>
    <source>
        <strain evidence="8">Hd-rR</strain>
    </source>
</reference>
<feature type="compositionally biased region" description="Basic and acidic residues" evidence="6">
    <location>
        <begin position="1602"/>
        <end position="1612"/>
    </location>
</feature>
<feature type="compositionally biased region" description="Basic residues" evidence="6">
    <location>
        <begin position="680"/>
        <end position="694"/>
    </location>
</feature>
<keyword evidence="5" id="KW-0539">Nucleus</keyword>
<dbReference type="Gene3D" id="3.30.70.330">
    <property type="match status" value="1"/>
</dbReference>
<comment type="subcellular location">
    <subcellularLocation>
        <location evidence="1">Nucleus</location>
    </subcellularLocation>
</comment>
<feature type="region of interest" description="Disordered" evidence="6">
    <location>
        <begin position="365"/>
        <end position="401"/>
    </location>
</feature>
<reference evidence="8 9" key="1">
    <citation type="journal article" date="2007" name="Nature">
        <title>The medaka draft genome and insights into vertebrate genome evolution.</title>
        <authorList>
            <person name="Kasahara M."/>
            <person name="Naruse K."/>
            <person name="Sasaki S."/>
            <person name="Nakatani Y."/>
            <person name="Qu W."/>
            <person name="Ahsan B."/>
            <person name="Yamada T."/>
            <person name="Nagayasu Y."/>
            <person name="Doi K."/>
            <person name="Kasai Y."/>
            <person name="Jindo T."/>
            <person name="Kobayashi D."/>
            <person name="Shimada A."/>
            <person name="Toyoda A."/>
            <person name="Kuroki Y."/>
            <person name="Fujiyama A."/>
            <person name="Sasaki T."/>
            <person name="Shimizu A."/>
            <person name="Asakawa S."/>
            <person name="Shimizu N."/>
            <person name="Hashimoto S."/>
            <person name="Yang J."/>
            <person name="Lee Y."/>
            <person name="Matsushima K."/>
            <person name="Sugano S."/>
            <person name="Sakaizumi M."/>
            <person name="Narita T."/>
            <person name="Ohishi K."/>
            <person name="Haga S."/>
            <person name="Ohta F."/>
            <person name="Nomoto H."/>
            <person name="Nogata K."/>
            <person name="Morishita T."/>
            <person name="Endo T."/>
            <person name="Shin-I T."/>
            <person name="Takeda H."/>
            <person name="Morishita S."/>
            <person name="Kohara Y."/>
        </authorList>
    </citation>
    <scope>NUCLEOTIDE SEQUENCE [LARGE SCALE GENOMIC DNA]</scope>
    <source>
        <strain evidence="8 9">Hd-rR</strain>
    </source>
</reference>
<evidence type="ECO:0000256" key="2">
    <source>
        <dbReference type="ARBA" id="ARBA00022723"/>
    </source>
</evidence>